<dbReference type="AlphaFoldDB" id="A0A369JXZ0"/>
<keyword evidence="2" id="KW-1185">Reference proteome</keyword>
<name>A0A369JXZ0_HYPMA</name>
<sequence>MHFVRPSEVETSPITSKSTHYPYHHVKVFAPIARCEFKMPSQYLDIINTKRIDPYCVKRVILHGRNYRDYRYMTSTKDAELGAIRVSYLR</sequence>
<organism evidence="1 2">
    <name type="scientific">Hypsizygus marmoreus</name>
    <name type="common">White beech mushroom</name>
    <name type="synonym">Agaricus marmoreus</name>
    <dbReference type="NCBI Taxonomy" id="39966"/>
    <lineage>
        <taxon>Eukaryota</taxon>
        <taxon>Fungi</taxon>
        <taxon>Dikarya</taxon>
        <taxon>Basidiomycota</taxon>
        <taxon>Agaricomycotina</taxon>
        <taxon>Agaricomycetes</taxon>
        <taxon>Agaricomycetidae</taxon>
        <taxon>Agaricales</taxon>
        <taxon>Tricholomatineae</taxon>
        <taxon>Lyophyllaceae</taxon>
        <taxon>Hypsizygus</taxon>
    </lineage>
</organism>
<dbReference type="EMBL" id="LUEZ02000041">
    <property type="protein sequence ID" value="RDB25407.1"/>
    <property type="molecule type" value="Genomic_DNA"/>
</dbReference>
<accession>A0A369JXZ0</accession>
<proteinExistence type="predicted"/>
<gene>
    <name evidence="1" type="ORF">Hypma_007458</name>
</gene>
<reference evidence="1" key="1">
    <citation type="submission" date="2018-04" db="EMBL/GenBank/DDBJ databases">
        <title>Whole genome sequencing of Hypsizygus marmoreus.</title>
        <authorList>
            <person name="Choi I.-G."/>
            <person name="Min B."/>
            <person name="Kim J.-G."/>
            <person name="Kim S."/>
            <person name="Oh Y.-L."/>
            <person name="Kong W.-S."/>
            <person name="Park H."/>
            <person name="Jeong J."/>
            <person name="Song E.-S."/>
        </authorList>
    </citation>
    <scope>NUCLEOTIDE SEQUENCE [LARGE SCALE GENOMIC DNA]</scope>
    <source>
        <strain evidence="1">51987-8</strain>
    </source>
</reference>
<dbReference type="Proteomes" id="UP000076154">
    <property type="component" value="Unassembled WGS sequence"/>
</dbReference>
<dbReference type="InParanoid" id="A0A369JXZ0"/>
<protein>
    <submittedName>
        <fullName evidence="1">Uncharacterized protein</fullName>
    </submittedName>
</protein>
<evidence type="ECO:0000313" key="2">
    <source>
        <dbReference type="Proteomes" id="UP000076154"/>
    </source>
</evidence>
<comment type="caution">
    <text evidence="1">The sequence shown here is derived from an EMBL/GenBank/DDBJ whole genome shotgun (WGS) entry which is preliminary data.</text>
</comment>
<evidence type="ECO:0000313" key="1">
    <source>
        <dbReference type="EMBL" id="RDB25407.1"/>
    </source>
</evidence>